<keyword evidence="1" id="KW-0732">Signal</keyword>
<organism evidence="2 3">
    <name type="scientific">Candidatus Gallimonas gallistercoris</name>
    <dbReference type="NCBI Taxonomy" id="2838602"/>
    <lineage>
        <taxon>Bacteria</taxon>
        <taxon>Bacillati</taxon>
        <taxon>Bacillota</taxon>
        <taxon>Clostridia</taxon>
        <taxon>Candidatus Gallimonas</taxon>
    </lineage>
</organism>
<name>A0A9D2H1C1_9FIRM</name>
<proteinExistence type="predicted"/>
<protein>
    <submittedName>
        <fullName evidence="2">Uncharacterized protein</fullName>
    </submittedName>
</protein>
<comment type="caution">
    <text evidence="2">The sequence shown here is derived from an EMBL/GenBank/DDBJ whole genome shotgun (WGS) entry which is preliminary data.</text>
</comment>
<sequence>MKKKRIAAFLAALLMAIPFAALTACKKEETPPAPLLPDGIGVTVDGVYECDVFDAWDTKVPIVNKDGKRISVASGYMNREGFGASVAVKNYSEESEVAPFPSVAERDCRDYEWKPLGMSYYEWVEALEGAADEATVNALRAEDYVSLVVYRSDHPVAYFVWKYIAHAEGAYFSGEFRFYREEVTRVPIVSKQFPQMGGSYQTIDEEWLQERIETFVEMHREATGQHPA</sequence>
<feature type="signal peptide" evidence="1">
    <location>
        <begin position="1"/>
        <end position="23"/>
    </location>
</feature>
<feature type="chain" id="PRO_5039439510" evidence="1">
    <location>
        <begin position="24"/>
        <end position="228"/>
    </location>
</feature>
<gene>
    <name evidence="2" type="ORF">H9797_01840</name>
</gene>
<reference evidence="2" key="1">
    <citation type="journal article" date="2021" name="PeerJ">
        <title>Extensive microbial diversity within the chicken gut microbiome revealed by metagenomics and culture.</title>
        <authorList>
            <person name="Gilroy R."/>
            <person name="Ravi A."/>
            <person name="Getino M."/>
            <person name="Pursley I."/>
            <person name="Horton D.L."/>
            <person name="Alikhan N.F."/>
            <person name="Baker D."/>
            <person name="Gharbi K."/>
            <person name="Hall N."/>
            <person name="Watson M."/>
            <person name="Adriaenssens E.M."/>
            <person name="Foster-Nyarko E."/>
            <person name="Jarju S."/>
            <person name="Secka A."/>
            <person name="Antonio M."/>
            <person name="Oren A."/>
            <person name="Chaudhuri R.R."/>
            <person name="La Ragione R."/>
            <person name="Hildebrand F."/>
            <person name="Pallen M.J."/>
        </authorList>
    </citation>
    <scope>NUCLEOTIDE SEQUENCE</scope>
    <source>
        <strain evidence="2">CHK156-179</strain>
    </source>
</reference>
<evidence type="ECO:0000313" key="3">
    <source>
        <dbReference type="Proteomes" id="UP000824221"/>
    </source>
</evidence>
<reference evidence="2" key="2">
    <citation type="submission" date="2021-04" db="EMBL/GenBank/DDBJ databases">
        <authorList>
            <person name="Gilroy R."/>
        </authorList>
    </citation>
    <scope>NUCLEOTIDE SEQUENCE</scope>
    <source>
        <strain evidence="2">CHK156-179</strain>
    </source>
</reference>
<dbReference type="Proteomes" id="UP000824221">
    <property type="component" value="Unassembled WGS sequence"/>
</dbReference>
<dbReference type="AlphaFoldDB" id="A0A9D2H1C1"/>
<evidence type="ECO:0000313" key="2">
    <source>
        <dbReference type="EMBL" id="HJA02109.1"/>
    </source>
</evidence>
<dbReference type="EMBL" id="DXAJ01000032">
    <property type="protein sequence ID" value="HJA02109.1"/>
    <property type="molecule type" value="Genomic_DNA"/>
</dbReference>
<dbReference type="PROSITE" id="PS51257">
    <property type="entry name" value="PROKAR_LIPOPROTEIN"/>
    <property type="match status" value="1"/>
</dbReference>
<accession>A0A9D2H1C1</accession>
<evidence type="ECO:0000256" key="1">
    <source>
        <dbReference type="SAM" id="SignalP"/>
    </source>
</evidence>